<keyword evidence="1 4" id="KW-0489">Methyltransferase</keyword>
<accession>B8JCE2</accession>
<dbReference type="InterPro" id="IPR019257">
    <property type="entry name" value="MeTrfase_dom"/>
</dbReference>
<evidence type="ECO:0000259" key="3">
    <source>
        <dbReference type="Pfam" id="PF10017"/>
    </source>
</evidence>
<dbReference type="Proteomes" id="UP000007089">
    <property type="component" value="Chromosome"/>
</dbReference>
<evidence type="ECO:0000313" key="5">
    <source>
        <dbReference type="Proteomes" id="UP000007089"/>
    </source>
</evidence>
<dbReference type="PANTHER" id="PTHR43397">
    <property type="entry name" value="ERGOTHIONEINE BIOSYNTHESIS PROTEIN 1"/>
    <property type="match status" value="1"/>
</dbReference>
<sequence>MIGLGEAESGIAQRAEADRFLEEVLKGLAAPRKAISPKWLYDARGSALYELICEQPEYYPARTELRILERHAPEIGEAIGPDALVFEYGVGSGRKTQLLLAALERPAAFVPVDIAGEALAAAARQLEARFPGLPVRPVVADFTEPVALPGLDLPCARRLAFFPGSTIGNFDPPEAVGILRRMARDAGPGGGLLLGLDLPKEAGTLERAYDDARGITAAFDLNLLARIDRELDGDFRLSQFRHRSLWDARLSRVEMHLESLQAQVVHVAGAPFTFREGETIHTESAYKWEPRAFDTLAAIAGWQLERAWADDRAWFSVRLYRRAG</sequence>
<evidence type="ECO:0000313" key="4">
    <source>
        <dbReference type="EMBL" id="ACL65882.1"/>
    </source>
</evidence>
<dbReference type="InterPro" id="IPR029063">
    <property type="entry name" value="SAM-dependent_MTases_sf"/>
</dbReference>
<evidence type="ECO:0000256" key="1">
    <source>
        <dbReference type="ARBA" id="ARBA00022603"/>
    </source>
</evidence>
<keyword evidence="5" id="KW-1185">Reference proteome</keyword>
<evidence type="ECO:0000256" key="2">
    <source>
        <dbReference type="ARBA" id="ARBA00022679"/>
    </source>
</evidence>
<protein>
    <submittedName>
        <fullName evidence="4">Methyltransferase</fullName>
    </submittedName>
</protein>
<gene>
    <name evidence="4" type="ordered locus">A2cp1_2545</name>
</gene>
<feature type="domain" description="Histidine-specific methyltransferase SAM-dependent" evidence="3">
    <location>
        <begin position="22"/>
        <end position="321"/>
    </location>
</feature>
<dbReference type="PIRSF" id="PIRSF018005">
    <property type="entry name" value="UCP018005"/>
    <property type="match status" value="1"/>
</dbReference>
<dbReference type="Pfam" id="PF10017">
    <property type="entry name" value="Methyltransf_33"/>
    <property type="match status" value="1"/>
</dbReference>
<dbReference type="Gene3D" id="3.40.50.150">
    <property type="entry name" value="Vaccinia Virus protein VP39"/>
    <property type="match status" value="1"/>
</dbReference>
<dbReference type="GO" id="GO:0008168">
    <property type="term" value="F:methyltransferase activity"/>
    <property type="evidence" value="ECO:0007669"/>
    <property type="project" value="UniProtKB-KW"/>
</dbReference>
<dbReference type="RefSeq" id="WP_011420465.1">
    <property type="nucleotide sequence ID" value="NC_011891.1"/>
</dbReference>
<dbReference type="NCBIfam" id="TIGR03438">
    <property type="entry name" value="egtD_ergothio"/>
    <property type="match status" value="1"/>
</dbReference>
<dbReference type="HOGENOM" id="CLU_049766_1_1_7"/>
<name>B8JCE2_ANAD2</name>
<proteinExistence type="predicted"/>
<dbReference type="AlphaFoldDB" id="B8JCE2"/>
<reference evidence="4" key="1">
    <citation type="submission" date="2009-01" db="EMBL/GenBank/DDBJ databases">
        <title>Complete sequence of Anaeromyxobacter dehalogenans 2CP-1.</title>
        <authorList>
            <consortium name="US DOE Joint Genome Institute"/>
            <person name="Lucas S."/>
            <person name="Copeland A."/>
            <person name="Lapidus A."/>
            <person name="Glavina del Rio T."/>
            <person name="Dalin E."/>
            <person name="Tice H."/>
            <person name="Bruce D."/>
            <person name="Goodwin L."/>
            <person name="Pitluck S."/>
            <person name="Saunders E."/>
            <person name="Brettin T."/>
            <person name="Detter J.C."/>
            <person name="Han C."/>
            <person name="Larimer F."/>
            <person name="Land M."/>
            <person name="Hauser L."/>
            <person name="Kyrpides N."/>
            <person name="Ovchinnikova G."/>
            <person name="Beliaev A.S."/>
            <person name="Richardson P."/>
        </authorList>
    </citation>
    <scope>NUCLEOTIDE SEQUENCE</scope>
    <source>
        <strain evidence="4">2CP-1</strain>
    </source>
</reference>
<organism evidence="4 5">
    <name type="scientific">Anaeromyxobacter dehalogenans (strain ATCC BAA-258 / DSM 21875 / 2CP-1)</name>
    <dbReference type="NCBI Taxonomy" id="455488"/>
    <lineage>
        <taxon>Bacteria</taxon>
        <taxon>Pseudomonadati</taxon>
        <taxon>Myxococcota</taxon>
        <taxon>Myxococcia</taxon>
        <taxon>Myxococcales</taxon>
        <taxon>Cystobacterineae</taxon>
        <taxon>Anaeromyxobacteraceae</taxon>
        <taxon>Anaeromyxobacter</taxon>
    </lineage>
</organism>
<dbReference type="InterPro" id="IPR051128">
    <property type="entry name" value="EgtD_Methyltrsf_superfamily"/>
</dbReference>
<dbReference type="GO" id="GO:0032259">
    <property type="term" value="P:methylation"/>
    <property type="evidence" value="ECO:0007669"/>
    <property type="project" value="UniProtKB-KW"/>
</dbReference>
<dbReference type="EMBL" id="CP001359">
    <property type="protein sequence ID" value="ACL65882.1"/>
    <property type="molecule type" value="Genomic_DNA"/>
</dbReference>
<keyword evidence="2" id="KW-0808">Transferase</keyword>
<dbReference type="InterPro" id="IPR017804">
    <property type="entry name" value="MeTrfase_EgtD-like"/>
</dbReference>
<dbReference type="InterPro" id="IPR035094">
    <property type="entry name" value="EgtD"/>
</dbReference>
<dbReference type="PANTHER" id="PTHR43397:SF1">
    <property type="entry name" value="ERGOTHIONEINE BIOSYNTHESIS PROTEIN 1"/>
    <property type="match status" value="1"/>
</dbReference>
<dbReference type="SUPFAM" id="SSF53335">
    <property type="entry name" value="S-adenosyl-L-methionine-dependent methyltransferases"/>
    <property type="match status" value="1"/>
</dbReference>
<dbReference type="KEGG" id="acp:A2cp1_2545"/>